<dbReference type="GO" id="GO:0016787">
    <property type="term" value="F:hydrolase activity"/>
    <property type="evidence" value="ECO:0007669"/>
    <property type="project" value="UniProtKB-KW"/>
</dbReference>
<evidence type="ECO:0000256" key="8">
    <source>
        <dbReference type="RuleBase" id="RU000651"/>
    </source>
</evidence>
<evidence type="ECO:0000256" key="1">
    <source>
        <dbReference type="ARBA" id="ARBA00004613"/>
    </source>
</evidence>
<dbReference type="InterPro" id="IPR036816">
    <property type="entry name" value="RNaseA-like_dom_sf"/>
</dbReference>
<evidence type="ECO:0000313" key="11">
    <source>
        <dbReference type="Proteomes" id="UP000465112"/>
    </source>
</evidence>
<protein>
    <recommendedName>
        <fullName evidence="9">Ribonuclease A-domain domain-containing protein</fullName>
    </recommendedName>
</protein>
<dbReference type="SUPFAM" id="SSF54076">
    <property type="entry name" value="RNase A-like"/>
    <property type="match status" value="1"/>
</dbReference>
<evidence type="ECO:0000256" key="2">
    <source>
        <dbReference type="ARBA" id="ARBA00005600"/>
    </source>
</evidence>
<evidence type="ECO:0000256" key="3">
    <source>
        <dbReference type="ARBA" id="ARBA00022525"/>
    </source>
</evidence>
<evidence type="ECO:0000256" key="5">
    <source>
        <dbReference type="ARBA" id="ARBA00022759"/>
    </source>
</evidence>
<gene>
    <name evidence="10" type="ORF">PFLUV_G00126050</name>
</gene>
<reference evidence="10 11" key="1">
    <citation type="submission" date="2019-06" db="EMBL/GenBank/DDBJ databases">
        <title>A chromosome-scale genome assembly of the European perch, Perca fluviatilis.</title>
        <authorList>
            <person name="Roques C."/>
            <person name="Zahm M."/>
            <person name="Cabau C."/>
            <person name="Klopp C."/>
            <person name="Bouchez O."/>
            <person name="Donnadieu C."/>
            <person name="Kuhl H."/>
            <person name="Gislard M."/>
            <person name="Guendouz S."/>
            <person name="Journot L."/>
            <person name="Haffray P."/>
            <person name="Bestin A."/>
            <person name="Morvezen R."/>
            <person name="Feron R."/>
            <person name="Wen M."/>
            <person name="Jouanno E."/>
            <person name="Herpin A."/>
            <person name="Schartl M."/>
            <person name="Postlethwait J."/>
            <person name="Schaerlinger B."/>
            <person name="Chardard D."/>
            <person name="Lecocq T."/>
            <person name="Poncet C."/>
            <person name="Jaffrelo L."/>
            <person name="Lampietro C."/>
            <person name="Guiguen Y."/>
        </authorList>
    </citation>
    <scope>NUCLEOTIDE SEQUENCE [LARGE SCALE GENOMIC DNA]</scope>
    <source>
        <tissue evidence="10">Blood</tissue>
    </source>
</reference>
<dbReference type="GO" id="GO:0001525">
    <property type="term" value="P:angiogenesis"/>
    <property type="evidence" value="ECO:0007669"/>
    <property type="project" value="TreeGrafter"/>
</dbReference>
<dbReference type="GO" id="GO:0003676">
    <property type="term" value="F:nucleic acid binding"/>
    <property type="evidence" value="ECO:0007669"/>
    <property type="project" value="InterPro"/>
</dbReference>
<dbReference type="InterPro" id="IPR023411">
    <property type="entry name" value="RNaseA_AS"/>
</dbReference>
<name>A0A6A5F2H1_PERFL</name>
<dbReference type="InterPro" id="IPR023412">
    <property type="entry name" value="RNaseA_domain"/>
</dbReference>
<dbReference type="InterPro" id="IPR001427">
    <property type="entry name" value="RNaseA"/>
</dbReference>
<dbReference type="PRINTS" id="PR00794">
    <property type="entry name" value="RIBONUCLEASE"/>
</dbReference>
<dbReference type="GO" id="GO:0005576">
    <property type="term" value="C:extracellular region"/>
    <property type="evidence" value="ECO:0007669"/>
    <property type="project" value="UniProtKB-SubCell"/>
</dbReference>
<proteinExistence type="inferred from homology"/>
<comment type="caution">
    <text evidence="10">The sequence shown here is derived from an EMBL/GenBank/DDBJ whole genome shotgun (WGS) entry which is preliminary data.</text>
</comment>
<dbReference type="PANTHER" id="PTHR11437:SF10">
    <property type="entry name" value="ANGIOGENIN-RELATED"/>
    <property type="match status" value="1"/>
</dbReference>
<dbReference type="GO" id="GO:0004519">
    <property type="term" value="F:endonuclease activity"/>
    <property type="evidence" value="ECO:0007669"/>
    <property type="project" value="UniProtKB-KW"/>
</dbReference>
<dbReference type="GO" id="GO:0050829">
    <property type="term" value="P:defense response to Gram-negative bacterium"/>
    <property type="evidence" value="ECO:0007669"/>
    <property type="project" value="TreeGrafter"/>
</dbReference>
<evidence type="ECO:0000256" key="7">
    <source>
        <dbReference type="ARBA" id="ARBA00023157"/>
    </source>
</evidence>
<keyword evidence="3" id="KW-0964">Secreted</keyword>
<comment type="subcellular location">
    <subcellularLocation>
        <location evidence="1">Secreted</location>
    </subcellularLocation>
</comment>
<dbReference type="GO" id="GO:0050830">
    <property type="term" value="P:defense response to Gram-positive bacterium"/>
    <property type="evidence" value="ECO:0007669"/>
    <property type="project" value="TreeGrafter"/>
</dbReference>
<evidence type="ECO:0000256" key="4">
    <source>
        <dbReference type="ARBA" id="ARBA00022722"/>
    </source>
</evidence>
<keyword evidence="6 8" id="KW-0378">Hydrolase</keyword>
<organism evidence="10 11">
    <name type="scientific">Perca fluviatilis</name>
    <name type="common">European perch</name>
    <dbReference type="NCBI Taxonomy" id="8168"/>
    <lineage>
        <taxon>Eukaryota</taxon>
        <taxon>Metazoa</taxon>
        <taxon>Chordata</taxon>
        <taxon>Craniata</taxon>
        <taxon>Vertebrata</taxon>
        <taxon>Euteleostomi</taxon>
        <taxon>Actinopterygii</taxon>
        <taxon>Neopterygii</taxon>
        <taxon>Teleostei</taxon>
        <taxon>Neoteleostei</taxon>
        <taxon>Acanthomorphata</taxon>
        <taxon>Eupercaria</taxon>
        <taxon>Perciformes</taxon>
        <taxon>Percoidei</taxon>
        <taxon>Percidae</taxon>
        <taxon>Percinae</taxon>
        <taxon>Perca</taxon>
    </lineage>
</organism>
<dbReference type="PANTHER" id="PTHR11437">
    <property type="entry name" value="RIBONUCLEASE"/>
    <property type="match status" value="1"/>
</dbReference>
<keyword evidence="4 8" id="KW-0540">Nuclease</keyword>
<sequence length="168" mass="19420">MELVLKLFIYLYTAFNITVRQGIMRIQFVCLLLVLLSATVLSQDSKTKRQYQKFRNQHINEQMSVRGCDDVIGARKININKKKCKKTNTFILSNIKRVRSICVNNGEPYDQDKNMTKSHEHFDIVVCRLKPTRPAKCHYNGTKLNKKIIIKCVGGFPVHYDGDIGHCD</sequence>
<accession>A0A6A5F2H1</accession>
<feature type="domain" description="Ribonuclease A-domain" evidence="9">
    <location>
        <begin position="47"/>
        <end position="164"/>
    </location>
</feature>
<evidence type="ECO:0000256" key="6">
    <source>
        <dbReference type="ARBA" id="ARBA00022801"/>
    </source>
</evidence>
<dbReference type="EMBL" id="VHII01000010">
    <property type="protein sequence ID" value="KAF1384999.1"/>
    <property type="molecule type" value="Genomic_DNA"/>
</dbReference>
<dbReference type="Gene3D" id="3.10.130.10">
    <property type="entry name" value="Ribonuclease A-like domain"/>
    <property type="match status" value="1"/>
</dbReference>
<dbReference type="Pfam" id="PF00074">
    <property type="entry name" value="RnaseA"/>
    <property type="match status" value="1"/>
</dbReference>
<dbReference type="Proteomes" id="UP000465112">
    <property type="component" value="Chromosome 10"/>
</dbReference>
<dbReference type="GO" id="GO:0004540">
    <property type="term" value="F:RNA nuclease activity"/>
    <property type="evidence" value="ECO:0007669"/>
    <property type="project" value="TreeGrafter"/>
</dbReference>
<dbReference type="PROSITE" id="PS00127">
    <property type="entry name" value="RNASE_PANCREATIC"/>
    <property type="match status" value="1"/>
</dbReference>
<keyword evidence="11" id="KW-1185">Reference proteome</keyword>
<dbReference type="AlphaFoldDB" id="A0A6A5F2H1"/>
<comment type="similarity">
    <text evidence="2 8">Belongs to the pancreatic ribonuclease family.</text>
</comment>
<dbReference type="SMART" id="SM00092">
    <property type="entry name" value="RNAse_Pc"/>
    <property type="match status" value="1"/>
</dbReference>
<keyword evidence="5 8" id="KW-0255">Endonuclease</keyword>
<keyword evidence="7" id="KW-1015">Disulfide bond</keyword>
<evidence type="ECO:0000313" key="10">
    <source>
        <dbReference type="EMBL" id="KAF1384999.1"/>
    </source>
</evidence>
<evidence type="ECO:0000259" key="9">
    <source>
        <dbReference type="SMART" id="SM00092"/>
    </source>
</evidence>